<dbReference type="SUPFAM" id="SSF52499">
    <property type="entry name" value="Isochorismatase-like hydrolases"/>
    <property type="match status" value="1"/>
</dbReference>
<evidence type="ECO:0000256" key="5">
    <source>
        <dbReference type="ARBA" id="ARBA00037900"/>
    </source>
</evidence>
<dbReference type="Proteomes" id="UP000237344">
    <property type="component" value="Unassembled WGS sequence"/>
</dbReference>
<dbReference type="InterPro" id="IPR000868">
    <property type="entry name" value="Isochorismatase-like_dom"/>
</dbReference>
<keyword evidence="10" id="KW-1185">Reference proteome</keyword>
<dbReference type="Pfam" id="PF00857">
    <property type="entry name" value="Isochorismatase"/>
    <property type="match status" value="1"/>
</dbReference>
<dbReference type="InterPro" id="IPR036380">
    <property type="entry name" value="Isochorismatase-like_sf"/>
</dbReference>
<accession>A0A2S3W4Q4</accession>
<dbReference type="EC" id="3.5.1.19" evidence="6"/>
<keyword evidence="4" id="KW-0378">Hydrolase</keyword>
<dbReference type="GO" id="GO:0019363">
    <property type="term" value="P:pyridine nucleotide biosynthetic process"/>
    <property type="evidence" value="ECO:0007669"/>
    <property type="project" value="UniProtKB-KW"/>
</dbReference>
<comment type="similarity">
    <text evidence="1">Belongs to the isochorismatase family.</text>
</comment>
<comment type="caution">
    <text evidence="9">The sequence shown here is derived from an EMBL/GenBank/DDBJ whole genome shotgun (WGS) entry which is preliminary data.</text>
</comment>
<dbReference type="GO" id="GO:0046872">
    <property type="term" value="F:metal ion binding"/>
    <property type="evidence" value="ECO:0007669"/>
    <property type="project" value="UniProtKB-KW"/>
</dbReference>
<dbReference type="PANTHER" id="PTHR11080:SF2">
    <property type="entry name" value="LD05707P"/>
    <property type="match status" value="1"/>
</dbReference>
<evidence type="ECO:0000256" key="4">
    <source>
        <dbReference type="ARBA" id="ARBA00022801"/>
    </source>
</evidence>
<protein>
    <recommendedName>
        <fullName evidence="6">nicotinamidase</fullName>
        <ecNumber evidence="6">3.5.1.19</ecNumber>
    </recommendedName>
    <alternativeName>
        <fullName evidence="7">Nicotinamide deamidase</fullName>
    </alternativeName>
</protein>
<keyword evidence="3" id="KW-0479">Metal-binding</keyword>
<reference evidence="9 10" key="1">
    <citation type="submission" date="2018-01" db="EMBL/GenBank/DDBJ databases">
        <title>Draft Genome Sequence of Komagataeibacter maltaceti LMG 1529, a Vinegar Producing Acetic Acid Bacterium Isolated from Malt Vinegar Brewery Acetifiers.</title>
        <authorList>
            <person name="Zhang Q."/>
            <person name="Hollensteiner J."/>
            <person name="Poehlein A."/>
            <person name="Daniel R."/>
        </authorList>
    </citation>
    <scope>NUCLEOTIDE SEQUENCE [LARGE SCALE GENOMIC DNA]</scope>
    <source>
        <strain evidence="9 10">LMG 1529</strain>
    </source>
</reference>
<comment type="pathway">
    <text evidence="5">Cofactor biosynthesis; nicotinate biosynthesis; nicotinate from nicotinamide: step 1/1.</text>
</comment>
<dbReference type="EMBL" id="POTC01000004">
    <property type="protein sequence ID" value="POF63840.1"/>
    <property type="molecule type" value="Genomic_DNA"/>
</dbReference>
<dbReference type="RefSeq" id="WP_110094276.1">
    <property type="nucleotide sequence ID" value="NZ_NKUE01000002.1"/>
</dbReference>
<evidence type="ECO:0000313" key="10">
    <source>
        <dbReference type="Proteomes" id="UP000237344"/>
    </source>
</evidence>
<evidence type="ECO:0000259" key="8">
    <source>
        <dbReference type="Pfam" id="PF00857"/>
    </source>
</evidence>
<evidence type="ECO:0000256" key="6">
    <source>
        <dbReference type="ARBA" id="ARBA00039017"/>
    </source>
</evidence>
<sequence>MSTAPAIDGRDALLIVDVQNDFLPGGALGVAQGARIIPVINRLQDLPFGRIVATQDWHPRGHVSFMADGMPAPDRWPEHCVAATWGAAFPDALAQARIGLVLRKGMLPGIDSYSAFHDNDGGHDSGLAPWLSACGIRRVFVCGIALDYCVRASALDAAAAGFDTFVLDDACAAINDDRRDAHRALHDGGIGIIATRDLVEGNEAP</sequence>
<dbReference type="PANTHER" id="PTHR11080">
    <property type="entry name" value="PYRAZINAMIDASE/NICOTINAMIDASE"/>
    <property type="match status" value="1"/>
</dbReference>
<dbReference type="InterPro" id="IPR052347">
    <property type="entry name" value="Isochorismatase_Nicotinamidase"/>
</dbReference>
<evidence type="ECO:0000256" key="3">
    <source>
        <dbReference type="ARBA" id="ARBA00022723"/>
    </source>
</evidence>
<dbReference type="GO" id="GO:0008936">
    <property type="term" value="F:nicotinamidase activity"/>
    <property type="evidence" value="ECO:0007669"/>
    <property type="project" value="UniProtKB-EC"/>
</dbReference>
<evidence type="ECO:0000256" key="1">
    <source>
        <dbReference type="ARBA" id="ARBA00006336"/>
    </source>
</evidence>
<dbReference type="Gene3D" id="3.40.50.850">
    <property type="entry name" value="Isochorismatase-like"/>
    <property type="match status" value="1"/>
</dbReference>
<organism evidence="9 10">
    <name type="scientific">Novacetimonas maltaceti</name>
    <dbReference type="NCBI Taxonomy" id="1203393"/>
    <lineage>
        <taxon>Bacteria</taxon>
        <taxon>Pseudomonadati</taxon>
        <taxon>Pseudomonadota</taxon>
        <taxon>Alphaproteobacteria</taxon>
        <taxon>Acetobacterales</taxon>
        <taxon>Acetobacteraceae</taxon>
        <taxon>Novacetimonas</taxon>
    </lineage>
</organism>
<dbReference type="OrthoDB" id="9791276at2"/>
<evidence type="ECO:0000256" key="2">
    <source>
        <dbReference type="ARBA" id="ARBA00022642"/>
    </source>
</evidence>
<gene>
    <name evidence="9" type="ORF">KMAL_05990</name>
</gene>
<name>A0A2S3W4Q4_9PROT</name>
<keyword evidence="2" id="KW-0662">Pyridine nucleotide biosynthesis</keyword>
<proteinExistence type="inferred from homology"/>
<evidence type="ECO:0000256" key="7">
    <source>
        <dbReference type="ARBA" id="ARBA00043224"/>
    </source>
</evidence>
<feature type="domain" description="Isochorismatase-like" evidence="8">
    <location>
        <begin position="12"/>
        <end position="182"/>
    </location>
</feature>
<dbReference type="AlphaFoldDB" id="A0A2S3W4Q4"/>
<evidence type="ECO:0000313" key="9">
    <source>
        <dbReference type="EMBL" id="POF63840.1"/>
    </source>
</evidence>